<dbReference type="RefSeq" id="XP_040768876.1">
    <property type="nucleotide sequence ID" value="XM_040911951.1"/>
</dbReference>
<protein>
    <submittedName>
        <fullName evidence="1">Uncharacterized protein</fullName>
    </submittedName>
</protein>
<name>A0A165H220_9APHY</name>
<gene>
    <name evidence="1" type="ORF">LAESUDRAFT_754826</name>
</gene>
<dbReference type="AlphaFoldDB" id="A0A165H220"/>
<dbReference type="EMBL" id="KV427607">
    <property type="protein sequence ID" value="KZT11136.1"/>
    <property type="molecule type" value="Genomic_DNA"/>
</dbReference>
<proteinExistence type="predicted"/>
<evidence type="ECO:0000313" key="2">
    <source>
        <dbReference type="Proteomes" id="UP000076871"/>
    </source>
</evidence>
<organism evidence="1 2">
    <name type="scientific">Laetiporus sulphureus 93-53</name>
    <dbReference type="NCBI Taxonomy" id="1314785"/>
    <lineage>
        <taxon>Eukaryota</taxon>
        <taxon>Fungi</taxon>
        <taxon>Dikarya</taxon>
        <taxon>Basidiomycota</taxon>
        <taxon>Agaricomycotina</taxon>
        <taxon>Agaricomycetes</taxon>
        <taxon>Polyporales</taxon>
        <taxon>Laetiporus</taxon>
    </lineage>
</organism>
<sequence>MTSTARNPPRFKKMIPMQRPVFQEQLHERRRHFEELQRLQPIKFSEPRQAYPGVSLVSLDRQYHFLDPTVAGELAPVFDFPGVTESQIVLHIKWPGYSYIQYRTIDLREGGVPITRRKLAEKVATGLIDYTLQEATSHAGWRDAPHQWRLAIDLLDEHQGLFISYKNLRLTGLTYCHDNIFIPDVYCVTDAEGTPVENEVPELPIAYSQLDVENLTLVYATF</sequence>
<dbReference type="InParanoid" id="A0A165H220"/>
<evidence type="ECO:0000313" key="1">
    <source>
        <dbReference type="EMBL" id="KZT11136.1"/>
    </source>
</evidence>
<dbReference type="Proteomes" id="UP000076871">
    <property type="component" value="Unassembled WGS sequence"/>
</dbReference>
<keyword evidence="2" id="KW-1185">Reference proteome</keyword>
<reference evidence="1 2" key="1">
    <citation type="journal article" date="2016" name="Mol. Biol. Evol.">
        <title>Comparative Genomics of Early-Diverging Mushroom-Forming Fungi Provides Insights into the Origins of Lignocellulose Decay Capabilities.</title>
        <authorList>
            <person name="Nagy L.G."/>
            <person name="Riley R."/>
            <person name="Tritt A."/>
            <person name="Adam C."/>
            <person name="Daum C."/>
            <person name="Floudas D."/>
            <person name="Sun H."/>
            <person name="Yadav J.S."/>
            <person name="Pangilinan J."/>
            <person name="Larsson K.H."/>
            <person name="Matsuura K."/>
            <person name="Barry K."/>
            <person name="Labutti K."/>
            <person name="Kuo R."/>
            <person name="Ohm R.A."/>
            <person name="Bhattacharya S.S."/>
            <person name="Shirouzu T."/>
            <person name="Yoshinaga Y."/>
            <person name="Martin F.M."/>
            <person name="Grigoriev I.V."/>
            <person name="Hibbett D.S."/>
        </authorList>
    </citation>
    <scope>NUCLEOTIDE SEQUENCE [LARGE SCALE GENOMIC DNA]</scope>
    <source>
        <strain evidence="1 2">93-53</strain>
    </source>
</reference>
<dbReference type="GeneID" id="63828979"/>
<accession>A0A165H220</accession>